<organism evidence="2 3">
    <name type="scientific">Reichenbachiella faecimaris</name>
    <dbReference type="NCBI Taxonomy" id="692418"/>
    <lineage>
        <taxon>Bacteria</taxon>
        <taxon>Pseudomonadati</taxon>
        <taxon>Bacteroidota</taxon>
        <taxon>Cytophagia</taxon>
        <taxon>Cytophagales</taxon>
        <taxon>Reichenbachiellaceae</taxon>
        <taxon>Reichenbachiella</taxon>
    </lineage>
</organism>
<feature type="domain" description="UspA" evidence="1">
    <location>
        <begin position="4"/>
        <end position="112"/>
    </location>
</feature>
<dbReference type="Proteomes" id="UP000192472">
    <property type="component" value="Unassembled WGS sequence"/>
</dbReference>
<accession>A0A1W2G5L3</accession>
<name>A0A1W2G5L3_REIFA</name>
<dbReference type="RefSeq" id="WP_084370642.1">
    <property type="nucleotide sequence ID" value="NZ_FWYF01000001.1"/>
</dbReference>
<dbReference type="OrthoDB" id="9788959at2"/>
<dbReference type="AlphaFoldDB" id="A0A1W2G5L3"/>
<evidence type="ECO:0000259" key="1">
    <source>
        <dbReference type="Pfam" id="PF00582"/>
    </source>
</evidence>
<reference evidence="2 3" key="1">
    <citation type="submission" date="2017-04" db="EMBL/GenBank/DDBJ databases">
        <authorList>
            <person name="Afonso C.L."/>
            <person name="Miller P.J."/>
            <person name="Scott M.A."/>
            <person name="Spackman E."/>
            <person name="Goraichik I."/>
            <person name="Dimitrov K.M."/>
            <person name="Suarez D.L."/>
            <person name="Swayne D.E."/>
        </authorList>
    </citation>
    <scope>NUCLEOTIDE SEQUENCE [LARGE SCALE GENOMIC DNA]</scope>
    <source>
        <strain evidence="2 3">DSM 26133</strain>
    </source>
</reference>
<dbReference type="STRING" id="692418.SAMN04488029_0293"/>
<proteinExistence type="predicted"/>
<sequence length="183" mass="20916">MNTNRTLLIPIDFSNASKLAVKYALSNEYKEGDQLILLHCYRLISDDYTSYRDAPRKLKMAIEKKLEIKFNQFSRTLDLDKYGPNIKFGMKLGFTANGIHTLSFECHIDLIVYALKIGKSNHELIELLSSGSTPVMLITEAINLKKNIPNVEKTISSSDFSNQPQHFLNEIYKRPNTPFLVTL</sequence>
<evidence type="ECO:0000313" key="3">
    <source>
        <dbReference type="Proteomes" id="UP000192472"/>
    </source>
</evidence>
<dbReference type="Gene3D" id="3.40.50.620">
    <property type="entry name" value="HUPs"/>
    <property type="match status" value="1"/>
</dbReference>
<dbReference type="EMBL" id="FWYF01000001">
    <property type="protein sequence ID" value="SMD31955.1"/>
    <property type="molecule type" value="Genomic_DNA"/>
</dbReference>
<protein>
    <submittedName>
        <fullName evidence="2">Universal stress protein family protein</fullName>
    </submittedName>
</protein>
<gene>
    <name evidence="2" type="ORF">SAMN04488029_0293</name>
</gene>
<dbReference type="InterPro" id="IPR014729">
    <property type="entry name" value="Rossmann-like_a/b/a_fold"/>
</dbReference>
<dbReference type="CDD" id="cd00293">
    <property type="entry name" value="USP-like"/>
    <property type="match status" value="1"/>
</dbReference>
<dbReference type="Pfam" id="PF00582">
    <property type="entry name" value="Usp"/>
    <property type="match status" value="1"/>
</dbReference>
<dbReference type="SUPFAM" id="SSF52402">
    <property type="entry name" value="Adenine nucleotide alpha hydrolases-like"/>
    <property type="match status" value="1"/>
</dbReference>
<dbReference type="InterPro" id="IPR006016">
    <property type="entry name" value="UspA"/>
</dbReference>
<evidence type="ECO:0000313" key="2">
    <source>
        <dbReference type="EMBL" id="SMD31955.1"/>
    </source>
</evidence>
<keyword evidence="3" id="KW-1185">Reference proteome</keyword>